<keyword evidence="4" id="KW-1185">Reference proteome</keyword>
<dbReference type="InterPro" id="IPR011250">
    <property type="entry name" value="OMP/PagP_B-barrel"/>
</dbReference>
<evidence type="ECO:0000313" key="3">
    <source>
        <dbReference type="EMBL" id="MCT7360647.1"/>
    </source>
</evidence>
<dbReference type="SUPFAM" id="SSF56925">
    <property type="entry name" value="OMPA-like"/>
    <property type="match status" value="1"/>
</dbReference>
<gene>
    <name evidence="3" type="ORF">NYR02_16625</name>
</gene>
<feature type="domain" description="Outer membrane protein beta-barrel" evidence="2">
    <location>
        <begin position="18"/>
        <end position="195"/>
    </location>
</feature>
<keyword evidence="1" id="KW-0732">Signal</keyword>
<dbReference type="EMBL" id="JAOANI010000028">
    <property type="protein sequence ID" value="MCT7360647.1"/>
    <property type="molecule type" value="Genomic_DNA"/>
</dbReference>
<reference evidence="3" key="1">
    <citation type="journal article" date="2022" name="Front. Microbiol.">
        <title>Genome-based taxonomic rearrangement of Oceanobacter-related bacteria including the description of Thalassolituus hydrocarbonoclasticus sp. nov. and Thalassolituus pacificus sp. nov. and emended description of the genus Thalassolituus.</title>
        <authorList>
            <person name="Dong C."/>
            <person name="Wei L."/>
            <person name="Wang J."/>
            <person name="Lai Q."/>
            <person name="Huang Z."/>
            <person name="Shao Z."/>
        </authorList>
    </citation>
    <scope>NUCLEOTIDE SEQUENCE</scope>
    <source>
        <strain evidence="3">59MF3M-4</strain>
    </source>
</reference>
<name>A0A9X3AJ06_9GAMM</name>
<proteinExistence type="predicted"/>
<dbReference type="Pfam" id="PF13505">
    <property type="entry name" value="OMP_b-brl"/>
    <property type="match status" value="1"/>
</dbReference>
<accession>A0A9X3AJ06</accession>
<dbReference type="RefSeq" id="WP_260977476.1">
    <property type="nucleotide sequence ID" value="NZ_JAOANI010000028.1"/>
</dbReference>
<evidence type="ECO:0000259" key="2">
    <source>
        <dbReference type="Pfam" id="PF13505"/>
    </source>
</evidence>
<protein>
    <submittedName>
        <fullName evidence="3">Outer membrane beta-barrel protein</fullName>
    </submittedName>
</protein>
<dbReference type="AlphaFoldDB" id="A0A9X3AJ06"/>
<dbReference type="InterPro" id="IPR027385">
    <property type="entry name" value="Beta-barrel_OMP"/>
</dbReference>
<evidence type="ECO:0000313" key="4">
    <source>
        <dbReference type="Proteomes" id="UP001147830"/>
    </source>
</evidence>
<organism evidence="3 4">
    <name type="scientific">Thalassolituus pacificus</name>
    <dbReference type="NCBI Taxonomy" id="2975440"/>
    <lineage>
        <taxon>Bacteria</taxon>
        <taxon>Pseudomonadati</taxon>
        <taxon>Pseudomonadota</taxon>
        <taxon>Gammaproteobacteria</taxon>
        <taxon>Oceanospirillales</taxon>
        <taxon>Oceanospirillaceae</taxon>
        <taxon>Thalassolituus</taxon>
    </lineage>
</organism>
<comment type="caution">
    <text evidence="3">The sequence shown here is derived from an EMBL/GenBank/DDBJ whole genome shotgun (WGS) entry which is preliminary data.</text>
</comment>
<reference evidence="3" key="2">
    <citation type="submission" date="2022-08" db="EMBL/GenBank/DDBJ databases">
        <authorList>
            <person name="Dong C."/>
        </authorList>
    </citation>
    <scope>NUCLEOTIDE SEQUENCE</scope>
    <source>
        <strain evidence="3">59MF3M-4</strain>
    </source>
</reference>
<sequence>MMYSDDNTMNGRYSAGLLFLLLSLLFVPRAAQAWQPQGYAALALGLSTQSIPEERTDDGESDTLLTDLVYARGGIEWIPGVSTGLGLWLWGDKNINENAEAAQFDGISAGWDVTLRLPLANGVGPWVRYGRHCWSTAVNGVLEPWSDDGCSSMRSAGFNFPLPNQHDLVLFAEYSTTEFNDIDADSIIAGVRAHF</sequence>
<evidence type="ECO:0000256" key="1">
    <source>
        <dbReference type="ARBA" id="ARBA00022729"/>
    </source>
</evidence>
<dbReference type="Proteomes" id="UP001147830">
    <property type="component" value="Unassembled WGS sequence"/>
</dbReference>